<dbReference type="EMBL" id="CP109441">
    <property type="protein sequence ID" value="WUV42630.1"/>
    <property type="molecule type" value="Genomic_DNA"/>
</dbReference>
<dbReference type="InterPro" id="IPR010581">
    <property type="entry name" value="DUF1152"/>
</dbReference>
<keyword evidence="2" id="KW-1185">Reference proteome</keyword>
<dbReference type="RefSeq" id="WP_329405269.1">
    <property type="nucleotide sequence ID" value="NZ_CP109441.1"/>
</dbReference>
<evidence type="ECO:0000313" key="1">
    <source>
        <dbReference type="EMBL" id="WUV42630.1"/>
    </source>
</evidence>
<protein>
    <submittedName>
        <fullName evidence="1">DUF1152 domain-containing protein</fullName>
    </submittedName>
</protein>
<proteinExistence type="predicted"/>
<reference evidence="1" key="1">
    <citation type="submission" date="2022-10" db="EMBL/GenBank/DDBJ databases">
        <title>The complete genomes of actinobacterial strains from the NBC collection.</title>
        <authorList>
            <person name="Joergensen T.S."/>
            <person name="Alvarez Arevalo M."/>
            <person name="Sterndorff E.B."/>
            <person name="Faurdal D."/>
            <person name="Vuksanovic O."/>
            <person name="Mourched A.-S."/>
            <person name="Charusanti P."/>
            <person name="Shaw S."/>
            <person name="Blin K."/>
            <person name="Weber T."/>
        </authorList>
    </citation>
    <scope>NUCLEOTIDE SEQUENCE</scope>
    <source>
        <strain evidence="1">NBC_01482</strain>
    </source>
</reference>
<sequence length="368" mass="38350">MTALAIAAGGGGDAVTAAVLAEKLPDLGVSAIMSYSWDRLLIDPAPGPRSRADFHGLIDHGTVAEVPQTAGLRVGQSTLPRLARHIAQPLLLMDIQDGVVGLAAQIVSAAVAFGADEVVVIDVGGDILAEGHEGGLRSPLADSVALAAAVRSDLPATVLVAGIGLDGELSCADLQLRLEILGAEQEAVLEPADVGAFEGIWSWHPSEANGLVAAAANGWRGDVETQRGSIVQLADAATYVYRVAADAVASASLAELVASTTTLGQIEDLLRERRGYSDIDVERDKLANRFASHPPMPDVLSLIDRYAAEAAGRGIDALTIRRVIELAGATDLATTAALRESLALRRPDEFRPPLYLVRAVGTVDYKPT</sequence>
<name>A0ABZ1YHD8_9NOCA</name>
<organism evidence="1 2">
    <name type="scientific">Nocardia vinacea</name>
    <dbReference type="NCBI Taxonomy" id="96468"/>
    <lineage>
        <taxon>Bacteria</taxon>
        <taxon>Bacillati</taxon>
        <taxon>Actinomycetota</taxon>
        <taxon>Actinomycetes</taxon>
        <taxon>Mycobacteriales</taxon>
        <taxon>Nocardiaceae</taxon>
        <taxon>Nocardia</taxon>
    </lineage>
</organism>
<accession>A0ABZ1YHD8</accession>
<gene>
    <name evidence="1" type="ORF">OG563_25580</name>
</gene>
<dbReference type="Pfam" id="PF06626">
    <property type="entry name" value="DUF1152"/>
    <property type="match status" value="1"/>
</dbReference>
<evidence type="ECO:0000313" key="2">
    <source>
        <dbReference type="Proteomes" id="UP001432062"/>
    </source>
</evidence>
<dbReference type="Proteomes" id="UP001432062">
    <property type="component" value="Chromosome"/>
</dbReference>